<keyword evidence="2" id="KW-1185">Reference proteome</keyword>
<sequence length="188" mass="22023">MEQPYTKISIRMNRSYSAFGEEQRNEFLEDLAQLTGSNVDDFRDVKFFKGCVISELSLPAEVVRRLLEAYATRNEKKKEIDELALEVRAFVKKHNVERLTDDFEVRLQILHRLTPNPDLKPKLLFVHGWRGGDSSFGVRRQVKVDKRVGNGKRQFSKLFHSNLLDYVQFNQNFQRQTCSFSNPHICRA</sequence>
<name>A0A1I2GFX1_9BACT</name>
<protein>
    <submittedName>
        <fullName evidence="1">Uncharacterized protein</fullName>
    </submittedName>
</protein>
<proteinExistence type="predicted"/>
<organism evidence="1 2">
    <name type="scientific">Spirosoma endophyticum</name>
    <dbReference type="NCBI Taxonomy" id="662367"/>
    <lineage>
        <taxon>Bacteria</taxon>
        <taxon>Pseudomonadati</taxon>
        <taxon>Bacteroidota</taxon>
        <taxon>Cytophagia</taxon>
        <taxon>Cytophagales</taxon>
        <taxon>Cytophagaceae</taxon>
        <taxon>Spirosoma</taxon>
    </lineage>
</organism>
<dbReference type="Proteomes" id="UP000198598">
    <property type="component" value="Unassembled WGS sequence"/>
</dbReference>
<gene>
    <name evidence="1" type="ORF">SAMN05216167_1321</name>
</gene>
<reference evidence="1 2" key="1">
    <citation type="submission" date="2016-10" db="EMBL/GenBank/DDBJ databases">
        <authorList>
            <person name="de Groot N.N."/>
        </authorList>
    </citation>
    <scope>NUCLEOTIDE SEQUENCE [LARGE SCALE GENOMIC DNA]</scope>
    <source>
        <strain evidence="1 2">DSM 26130</strain>
    </source>
</reference>
<accession>A0A1I2GFX1</accession>
<dbReference type="AlphaFoldDB" id="A0A1I2GFX1"/>
<evidence type="ECO:0000313" key="1">
    <source>
        <dbReference type="EMBL" id="SFF16083.1"/>
    </source>
</evidence>
<dbReference type="EMBL" id="FOLQ01000032">
    <property type="protein sequence ID" value="SFF16083.1"/>
    <property type="molecule type" value="Genomic_DNA"/>
</dbReference>
<evidence type="ECO:0000313" key="2">
    <source>
        <dbReference type="Proteomes" id="UP000198598"/>
    </source>
</evidence>